<reference evidence="1" key="3">
    <citation type="submission" date="2025-09" db="UniProtKB">
        <authorList>
            <consortium name="Ensembl"/>
        </authorList>
    </citation>
    <scope>IDENTIFICATION</scope>
</reference>
<evidence type="ECO:0000313" key="1">
    <source>
        <dbReference type="Ensembl" id="ENSOARP00020001768.2"/>
    </source>
</evidence>
<sequence length="1591" mass="177002">MGNAESQNVVHEFYGDKHAVLGRKHTSRSLRLSHKARRTRHASSGKVIHRNSEVSTRSSSTPSIPQSLAENGLEPFSQEGTLEDFGSPIWVDRVDMGLRPVSYTDSSVAPSVDSSIVLTAASVQSMPDSEDSRLYRDDATYLAEGGRRQRPYASNGPAFMETASFKKKRSKSADIWREDSLEFSLSDLSQEHLTSNEEILGSAEEKDCEEAPAMETRASPRQLSACQRANSLGDLYAQKNSGVTANGGPRSKLAGYCRNLVSDIPDLANHKMPPAAAEEALPYSNYNTLPCRKSHCLSEGATNPQISHSSSMQGRRAKTTQDVNAGEGSEFADSGIEGATTDTDLLSRRSNATNSSYSPPTGRAFVGSDSGSSSTGDAARQGVYENFRRELEMSTTNSESLEEAGSAHSDEQSSGTLSSPGQSDILLTAAQGTVRKAGALAVKNFLVHKKNKKVESATRRKWKHYWVSLKGCTLFFYEGDGRSGIDHNSVPKHAVWVENSIVQAVPEHPKKDFVFCLSNSLGDAFLFQTTSQTELENWITAIHSACAAAVARHHHKEDTLRLLKSEIKKLEQKIDMDEKMKKMGEMQLSSVTDSKKKKTILDQIFVWEQNLEQFQMDLFRYRCYLASLQGGELPNPKRLLAFASRPTKVAMGRLGIFSVSSFHALVAARTGETGVRRRTQAMSRSASKRRSRFSSLWGLDTTSKKKQGRPSINQVFGEGTEAVKKSLEGIFDDTVPDGKREKEMVLPAVHQHNPDCDIWVHEYFTPSWFCLPNNQPALTVVRPGDTARDTLELICKAHKLDHSAHYLRLKFLIENKMQYYVPKPEEDIYELLYKEIEICPKVTQNIQIEKSDTAGDNYGFSLSSVEEDGVRRLYVNSVKETGLASKKGLKAGDEILEINKRAAGTLNSSVLRDFLTQPSLGLLVRTCPELEGGAELLENPPHRLDGPADLGESPLAFLSSDTGHSLCSEQGSSAEAAPEEAEGPDLESSDDTDHSSKSTEQVAAFCRSLHEMKPSDPSPSPQDSTGPQLAAMRQLTDADKLRKVICELLETERTYVKDLNCLMERYLKPLQKETFLTQDELDVLFGNLTEMVEFQVEFLKTLEDGVRLVPDLEKLEKVDQFKKVLFSLGGSFLYYADRFKLYSAFCASHTKVPKVLVKAKTDAAFKAFLDAQNPKQQHSSTLESYLIKPIQRILKYPLLLKELFALTDAESEEHYHLDVAIKTMNKVASHINEMQKIHEEFGAVFDQLIAEQTGEKKEVADLSMGDLLLHTTVIWPNPPASLGKWKKEPELAAFVFKTAVVLVYKDGTKQKKKLVGSHRLSIYEDWDPFRFRHMIPTEALQVRALASADAEANAVCEIVHVKSESEGRPERVFHLCCSSPESRKDFLKAVHSILRDKHRRQLLKTESLPSSQQYVPFGGKRLCALKGARPAMSRAVSAPSKSLGRRRRRLARNRFTIDSDAISASSPEKDPQQTPGGGDTDRWVEEQFDLAQYEEQDDIKETDILSDDDEFCESAKGAAADRDLQERLQAASITQRERGRKPLDSHASRMTQLKKQAALSGINGGPESTSEEVIWVRREDFAPSRKLNTEI</sequence>
<accession>A0AC11AMS6</accession>
<name>A0AC11AMS6_SHEEP</name>
<reference evidence="1" key="2">
    <citation type="submission" date="2025-08" db="UniProtKB">
        <authorList>
            <consortium name="Ensembl"/>
        </authorList>
    </citation>
    <scope>IDENTIFICATION</scope>
</reference>
<gene>
    <name evidence="1" type="primary">TIAM1</name>
</gene>
<reference evidence="1" key="1">
    <citation type="submission" date="2020-11" db="EMBL/GenBank/DDBJ databases">
        <authorList>
            <person name="Davenport K.M."/>
            <person name="Bickhart D.M."/>
            <person name="Smith T.P.L."/>
            <person name="Murdoch B.M."/>
            <person name="Rosen B.D."/>
        </authorList>
    </citation>
    <scope>NUCLEOTIDE SEQUENCE [LARGE SCALE GENOMIC DNA]</scope>
    <source>
        <strain evidence="1">OAR_USU_Benz2616</strain>
    </source>
</reference>
<organism evidence="1">
    <name type="scientific">Ovis aries</name>
    <name type="common">Sheep</name>
    <dbReference type="NCBI Taxonomy" id="9940"/>
    <lineage>
        <taxon>Eukaryota</taxon>
        <taxon>Metazoa</taxon>
        <taxon>Chordata</taxon>
        <taxon>Craniata</taxon>
        <taxon>Vertebrata</taxon>
        <taxon>Euteleostomi</taxon>
        <taxon>Mammalia</taxon>
        <taxon>Eutheria</taxon>
        <taxon>Laurasiatheria</taxon>
        <taxon>Artiodactyla</taxon>
        <taxon>Ruminantia</taxon>
        <taxon>Pecora</taxon>
        <taxon>Bovidae</taxon>
        <taxon>Caprinae</taxon>
        <taxon>Ovis</taxon>
    </lineage>
</organism>
<dbReference type="Ensembl" id="ENSOART00020002122.2">
    <property type="protein sequence ID" value="ENSOARP00020001768.2"/>
    <property type="gene ID" value="ENSOARG00020001378.2"/>
</dbReference>
<protein>
    <submittedName>
        <fullName evidence="1">TIAM Rac1 associated GEF 1</fullName>
    </submittedName>
</protein>
<proteinExistence type="predicted"/>